<comment type="caution">
    <text evidence="2">The sequence shown here is derived from an EMBL/GenBank/DDBJ whole genome shotgun (WGS) entry which is preliminary data.</text>
</comment>
<dbReference type="Proteomes" id="UP001190700">
    <property type="component" value="Unassembled WGS sequence"/>
</dbReference>
<evidence type="ECO:0000256" key="1">
    <source>
        <dbReference type="SAM" id="MobiDB-lite"/>
    </source>
</evidence>
<organism evidence="2 3">
    <name type="scientific">Cymbomonas tetramitiformis</name>
    <dbReference type="NCBI Taxonomy" id="36881"/>
    <lineage>
        <taxon>Eukaryota</taxon>
        <taxon>Viridiplantae</taxon>
        <taxon>Chlorophyta</taxon>
        <taxon>Pyramimonadophyceae</taxon>
        <taxon>Pyramimonadales</taxon>
        <taxon>Pyramimonadaceae</taxon>
        <taxon>Cymbomonas</taxon>
    </lineage>
</organism>
<evidence type="ECO:0000313" key="2">
    <source>
        <dbReference type="EMBL" id="KAK3262443.1"/>
    </source>
</evidence>
<dbReference type="AlphaFoldDB" id="A0AAE0KVM8"/>
<feature type="compositionally biased region" description="Acidic residues" evidence="1">
    <location>
        <begin position="52"/>
        <end position="61"/>
    </location>
</feature>
<proteinExistence type="predicted"/>
<name>A0AAE0KVM8_9CHLO</name>
<dbReference type="EMBL" id="LGRX02016193">
    <property type="protein sequence ID" value="KAK3262443.1"/>
    <property type="molecule type" value="Genomic_DNA"/>
</dbReference>
<protein>
    <submittedName>
        <fullName evidence="2">Uncharacterized protein</fullName>
    </submittedName>
</protein>
<sequence>MDAVPLMPSIGADGATHHQTLEAFGSDVMPEEVRATMATPAADNEHATSVEENQDEGSVPEEVDRTRSQVAKDTVTDVRNSEAYSMLLGRSSPIQAFRSADEAHPTLREPSLVVYHKASKKNFLRYTRTGNYHKNPPRLYLGAQPCGNLRRGCKPLKM</sequence>
<evidence type="ECO:0000313" key="3">
    <source>
        <dbReference type="Proteomes" id="UP001190700"/>
    </source>
</evidence>
<gene>
    <name evidence="2" type="ORF">CYMTET_28705</name>
</gene>
<keyword evidence="3" id="KW-1185">Reference proteome</keyword>
<feature type="region of interest" description="Disordered" evidence="1">
    <location>
        <begin position="34"/>
        <end position="71"/>
    </location>
</feature>
<reference evidence="2 3" key="1">
    <citation type="journal article" date="2015" name="Genome Biol. Evol.">
        <title>Comparative Genomics of a Bacterivorous Green Alga Reveals Evolutionary Causalities and Consequences of Phago-Mixotrophic Mode of Nutrition.</title>
        <authorList>
            <person name="Burns J.A."/>
            <person name="Paasch A."/>
            <person name="Narechania A."/>
            <person name="Kim E."/>
        </authorList>
    </citation>
    <scope>NUCLEOTIDE SEQUENCE [LARGE SCALE GENOMIC DNA]</scope>
    <source>
        <strain evidence="2 3">PLY_AMNH</strain>
    </source>
</reference>
<accession>A0AAE0KVM8</accession>